<proteinExistence type="predicted"/>
<sequence>MWQALSSHVAAGRAMFQVHVVSHLREIDGRERQRHQNAKPQHGSHRPAATVSKNVINEGIERVTTRKSAAVHRLHPNLRLVYGMMCIVVKPANQIADFSATVSEVAVRHAGPINCNNGHHAIRPLLSNIYWALGTLHPAVRTNFTLPAITAYNSYGSMRTLSLTIPQSPAPLNLLEPSRARTSHSDRHYAAYPFVCCQSGRTLILMTDALRSSKLVGAPACVAPKLHSCRRAGEPYFSDALLHCIIAERCLAVAEPCCSAPLCAWPRRTATAAAERCRVADESAALHQALLYTVAD</sequence>
<feature type="compositionally biased region" description="Basic residues" evidence="1">
    <location>
        <begin position="32"/>
        <end position="45"/>
    </location>
</feature>
<dbReference type="EMBL" id="JAFCMP010000069">
    <property type="protein sequence ID" value="KAG5188429.1"/>
    <property type="molecule type" value="Genomic_DNA"/>
</dbReference>
<reference evidence="2" key="1">
    <citation type="submission" date="2021-02" db="EMBL/GenBank/DDBJ databases">
        <title>First Annotated Genome of the Yellow-green Alga Tribonema minus.</title>
        <authorList>
            <person name="Mahan K.M."/>
        </authorList>
    </citation>
    <scope>NUCLEOTIDE SEQUENCE</scope>
    <source>
        <strain evidence="2">UTEX B ZZ1240</strain>
    </source>
</reference>
<evidence type="ECO:0000256" key="1">
    <source>
        <dbReference type="SAM" id="MobiDB-lite"/>
    </source>
</evidence>
<dbReference type="AlphaFoldDB" id="A0A835Z9J7"/>
<keyword evidence="3" id="KW-1185">Reference proteome</keyword>
<gene>
    <name evidence="2" type="ORF">JKP88DRAFT_253461</name>
</gene>
<evidence type="ECO:0000313" key="2">
    <source>
        <dbReference type="EMBL" id="KAG5188429.1"/>
    </source>
</evidence>
<organism evidence="2 3">
    <name type="scientific">Tribonema minus</name>
    <dbReference type="NCBI Taxonomy" id="303371"/>
    <lineage>
        <taxon>Eukaryota</taxon>
        <taxon>Sar</taxon>
        <taxon>Stramenopiles</taxon>
        <taxon>Ochrophyta</taxon>
        <taxon>PX clade</taxon>
        <taxon>Xanthophyceae</taxon>
        <taxon>Tribonematales</taxon>
        <taxon>Tribonemataceae</taxon>
        <taxon>Tribonema</taxon>
    </lineage>
</organism>
<accession>A0A835Z9J7</accession>
<comment type="caution">
    <text evidence="2">The sequence shown here is derived from an EMBL/GenBank/DDBJ whole genome shotgun (WGS) entry which is preliminary data.</text>
</comment>
<protein>
    <submittedName>
        <fullName evidence="2">Uncharacterized protein</fullName>
    </submittedName>
</protein>
<feature type="region of interest" description="Disordered" evidence="1">
    <location>
        <begin position="31"/>
        <end position="50"/>
    </location>
</feature>
<dbReference type="Proteomes" id="UP000664859">
    <property type="component" value="Unassembled WGS sequence"/>
</dbReference>
<evidence type="ECO:0000313" key="3">
    <source>
        <dbReference type="Proteomes" id="UP000664859"/>
    </source>
</evidence>
<name>A0A835Z9J7_9STRA</name>